<name>A0ABQ9WDL1_SAGOE</name>
<organism evidence="2 3">
    <name type="scientific">Saguinus oedipus</name>
    <name type="common">Cotton-top tamarin</name>
    <name type="synonym">Oedipomidas oedipus</name>
    <dbReference type="NCBI Taxonomy" id="9490"/>
    <lineage>
        <taxon>Eukaryota</taxon>
        <taxon>Metazoa</taxon>
        <taxon>Chordata</taxon>
        <taxon>Craniata</taxon>
        <taxon>Vertebrata</taxon>
        <taxon>Euteleostomi</taxon>
        <taxon>Mammalia</taxon>
        <taxon>Eutheria</taxon>
        <taxon>Euarchontoglires</taxon>
        <taxon>Primates</taxon>
        <taxon>Haplorrhini</taxon>
        <taxon>Platyrrhini</taxon>
        <taxon>Cebidae</taxon>
        <taxon>Callitrichinae</taxon>
        <taxon>Saguinus</taxon>
    </lineage>
</organism>
<comment type="caution">
    <text evidence="2">The sequence shown here is derived from an EMBL/GenBank/DDBJ whole genome shotgun (WGS) entry which is preliminary data.</text>
</comment>
<protein>
    <recommendedName>
        <fullName evidence="4">F-box domain-containing protein</fullName>
    </recommendedName>
</protein>
<proteinExistence type="predicted"/>
<evidence type="ECO:0000313" key="3">
    <source>
        <dbReference type="Proteomes" id="UP001266305"/>
    </source>
</evidence>
<dbReference type="EMBL" id="JASSZA010000001">
    <property type="protein sequence ID" value="KAK2119391.1"/>
    <property type="molecule type" value="Genomic_DNA"/>
</dbReference>
<gene>
    <name evidence="2" type="ORF">P7K49_000777</name>
</gene>
<evidence type="ECO:0000256" key="1">
    <source>
        <dbReference type="SAM" id="MobiDB-lite"/>
    </source>
</evidence>
<sequence>MGASASRCRAARIPTLEPEPEGALDLSQMPPELLLVVLSHVPPPTLLGRFRQCAPAYLARPGGRPGPVAAILARDHSTTGRAAAAHPQLPVSGLQRQALPAGLLLSAETHGTQPYSQPLWPRRPPKVDGAAWLGRQTTVLGAPSQTCFMTSFRYREDGGICGGCKMACEGE</sequence>
<keyword evidence="3" id="KW-1185">Reference proteome</keyword>
<feature type="region of interest" description="Disordered" evidence="1">
    <location>
        <begin position="1"/>
        <end position="22"/>
    </location>
</feature>
<reference evidence="2 3" key="1">
    <citation type="submission" date="2023-05" db="EMBL/GenBank/DDBJ databases">
        <title>B98-5 Cell Line De Novo Hybrid Assembly: An Optical Mapping Approach.</title>
        <authorList>
            <person name="Kananen K."/>
            <person name="Auerbach J.A."/>
            <person name="Kautto E."/>
            <person name="Blachly J.S."/>
        </authorList>
    </citation>
    <scope>NUCLEOTIDE SEQUENCE [LARGE SCALE GENOMIC DNA]</scope>
    <source>
        <strain evidence="2">B95-8</strain>
        <tissue evidence="2">Cell line</tissue>
    </source>
</reference>
<dbReference type="Proteomes" id="UP001266305">
    <property type="component" value="Unassembled WGS sequence"/>
</dbReference>
<evidence type="ECO:0008006" key="4">
    <source>
        <dbReference type="Google" id="ProtNLM"/>
    </source>
</evidence>
<accession>A0ABQ9WDL1</accession>
<evidence type="ECO:0000313" key="2">
    <source>
        <dbReference type="EMBL" id="KAK2119391.1"/>
    </source>
</evidence>